<name>A0A0F9NAX9_9ZZZZ</name>
<evidence type="ECO:0000313" key="1">
    <source>
        <dbReference type="EMBL" id="KKN15119.1"/>
    </source>
</evidence>
<protein>
    <submittedName>
        <fullName evidence="1">Uncharacterized protein</fullName>
    </submittedName>
</protein>
<dbReference type="EMBL" id="LAZR01003744">
    <property type="protein sequence ID" value="KKN15119.1"/>
    <property type="molecule type" value="Genomic_DNA"/>
</dbReference>
<dbReference type="AlphaFoldDB" id="A0A0F9NAX9"/>
<reference evidence="1" key="1">
    <citation type="journal article" date="2015" name="Nature">
        <title>Complex archaea that bridge the gap between prokaryotes and eukaryotes.</title>
        <authorList>
            <person name="Spang A."/>
            <person name="Saw J.H."/>
            <person name="Jorgensen S.L."/>
            <person name="Zaremba-Niedzwiedzka K."/>
            <person name="Martijn J."/>
            <person name="Lind A.E."/>
            <person name="van Eijk R."/>
            <person name="Schleper C."/>
            <person name="Guy L."/>
            <person name="Ettema T.J."/>
        </authorList>
    </citation>
    <scope>NUCLEOTIDE SEQUENCE</scope>
</reference>
<proteinExistence type="predicted"/>
<accession>A0A0F9NAX9</accession>
<sequence>MANNTMANKIILNKSTLSRLSLIKYYFEMGIEQSYQSPPSCYVSILTFHDAAELFLILGAETLDAAVNDKMRILEYWNVINQKLEDNKLSLNASFKKFNRARISFKHYGNSPSKEEIESFRTIIRSFFDENTPIIFGIEFDEISLIDLVQINVVKKILVEVQNLKKGLNFKKSLIRLAKAYWLLIKDFKNSYPFIFSDYIDVSVPMNLTDIYERLGIILLDIDYRKYIKFKLLTHEYVMPSIDSFIGKVDERICTKEQVDFCVNFVIDCTLKIQNFIDTYKSVNF</sequence>
<comment type="caution">
    <text evidence="1">The sequence shown here is derived from an EMBL/GenBank/DDBJ whole genome shotgun (WGS) entry which is preliminary data.</text>
</comment>
<organism evidence="1">
    <name type="scientific">marine sediment metagenome</name>
    <dbReference type="NCBI Taxonomy" id="412755"/>
    <lineage>
        <taxon>unclassified sequences</taxon>
        <taxon>metagenomes</taxon>
        <taxon>ecological metagenomes</taxon>
    </lineage>
</organism>
<gene>
    <name evidence="1" type="ORF">LCGC14_0989270</name>
</gene>